<feature type="region of interest" description="Disordered" evidence="2">
    <location>
        <begin position="280"/>
        <end position="318"/>
    </location>
</feature>
<dbReference type="OrthoDB" id="552921at2759"/>
<organism evidence="3 4">
    <name type="scientific">Edaphochlamys debaryana</name>
    <dbReference type="NCBI Taxonomy" id="47281"/>
    <lineage>
        <taxon>Eukaryota</taxon>
        <taxon>Viridiplantae</taxon>
        <taxon>Chlorophyta</taxon>
        <taxon>core chlorophytes</taxon>
        <taxon>Chlorophyceae</taxon>
        <taxon>CS clade</taxon>
        <taxon>Chlamydomonadales</taxon>
        <taxon>Chlamydomonadales incertae sedis</taxon>
        <taxon>Edaphochlamys</taxon>
    </lineage>
</organism>
<feature type="compositionally biased region" description="Pro residues" evidence="2">
    <location>
        <begin position="698"/>
        <end position="708"/>
    </location>
</feature>
<feature type="compositionally biased region" description="Low complexity" evidence="2">
    <location>
        <begin position="2691"/>
        <end position="2703"/>
    </location>
</feature>
<feature type="compositionally biased region" description="Low complexity" evidence="2">
    <location>
        <begin position="2934"/>
        <end position="2943"/>
    </location>
</feature>
<feature type="compositionally biased region" description="Low complexity" evidence="2">
    <location>
        <begin position="2764"/>
        <end position="2790"/>
    </location>
</feature>
<evidence type="ECO:0000256" key="1">
    <source>
        <dbReference type="SAM" id="Coils"/>
    </source>
</evidence>
<feature type="compositionally biased region" description="Gly residues" evidence="2">
    <location>
        <begin position="3188"/>
        <end position="3197"/>
    </location>
</feature>
<evidence type="ECO:0000313" key="3">
    <source>
        <dbReference type="EMBL" id="KAG2495131.1"/>
    </source>
</evidence>
<feature type="region of interest" description="Disordered" evidence="2">
    <location>
        <begin position="1027"/>
        <end position="1518"/>
    </location>
</feature>
<dbReference type="PANTHER" id="PTHR34491:SF74">
    <property type="entry name" value="DUF4456 DOMAIN-CONTAINING PROTEIN"/>
    <property type="match status" value="1"/>
</dbReference>
<feature type="compositionally biased region" description="Low complexity" evidence="2">
    <location>
        <begin position="832"/>
        <end position="843"/>
    </location>
</feature>
<accession>A0A836BZU2</accession>
<feature type="compositionally biased region" description="Low complexity" evidence="2">
    <location>
        <begin position="2710"/>
        <end position="2731"/>
    </location>
</feature>
<sequence>MSACDFVYAPPSTRLARRVEQAALLGAREEVPILISRLASALVLIGSEGKPSAGRDASPDGARDHLACVDGCTVRVAAGGGPSGGHTLSRAVTVAAAPVEAQVEVLAQAPLQSWLARGCHTSLVCLGLEPATSATAGLELLLSTSGPSILATCLKAGLAAASQSANAIPPGLTLGVYELRASPEQAASRAAGGVSAGRGRMERPVQPDAWADLLAAACDAIGPVRRGQAGPRPPAVSGAGAPSPSGLLAVGSLEEAVAVLHAAFGHSSLWRRPSYGARASETHATPVPPATDPLSPSFGDAHRPSGPDTATVSREATAGFEEEPPLLEPALDGAGAPPGGAMLLVRLGLPRPQQHVPTALGPGGAAAAAAAAFTNSPSWTTLDLVFVSCGATGAAVTRGIGGGAPRGSFHLARAPAPAVHSAEGCVCGLLAELIARQEDDTGIARPLRSLEPTGGPGSLSSGPGQACSLCRCLAPLLAGNVAPHLLAAVHIGLGPGEVERAREEGDGGAPRSLGGPLAALRLLAAAQSIRTVVVRSEPPPAVRVHCRTGAVSTPWAAPASDMAAYSAARGAGDSGMAAALVSWFEGEKRQARKAWRRAMEEAKAQAEAQAEAKAAAEAQAEAAAVAARALVAAHAAATEAAHEAGTGTGPAQGVEEEEEAAARVSSNAGASSSARVPSSRSGASAERKAPASSTSVHTPPPPFMPEEPQPSTEAPAAEGRAAKPPDADFKRGALVGGVARLQKRLEALQRARLIREGVLQPSPPKPPPGSRPSDPDTEPPAVHLPPVSAAEEQAGEGPAASASAAGLGLGLTAQPVAGVLDRQWADAAVSVAGSSLAGPSPAATELASRSRRAESPRGSSHAPAESASIQQGSAGQGQPARSATGATSGSVAAQHAAAAAAAEVEVAEAEAHAVAAASQRLQQLRSQFDRLYHGLVPEGTQVLAGDRPHLTRFSPSPEPGAGTVNAALPAWMGPGSEAREAARQAVGGRWPAAPARVPSHGPAPGLTGALLAGSAVGAMAQAASALCAPRAPQPTPRGESSRTVSDRPTEPSRLLSTPPPAGWGADRNAPPGLGLPPGSFRELQARRPEGWAGAGAGMGQGGRDGSAGEPRRPGAQHQAESSTGRDVVEGSWQHGQGGSGGPASLGQSDSGRGSGSGGSPGDGDAARGGGGYVSQWLRGSYEGCGPQQQLGGDGVEDGGMHGAEGGRPSDGGDSIVADSDGGGSGSDAESVPGAGGRSASKIGYAAMHARSSHAAAAERSASFGVEEEEVGSHTAAVASASGRDGWAAGGSGARSAADAGGPHAHTAAGDGSFHSHRKSKSSSGGGDGASGGGPFRSRISGGGSGSGSPGTSAAGERPDAAHRSSGGGSASGTTSLPPQPPVAIPYSTPSASWAPMVDGSDPPSPPLSLPTSSAPASASASPEDPRPAGSSVRFTPSQASGRAHSRRSAAESSLGFTCPLTVSSTTGAAFPSDTVGRLPRSVGGGSRGLDPGEVSSRAPVPDPHPLSASSSRGREELQRRNEALMGVLGRAAEGTEALQSRLYERQLEVLELRAVMEVMQAQHAQELAGLRGRLRGAAAAEAAAEDAAGPLAVAAVPAEGWAGAGAPTQMACGVRGVRAPGAAGRALEALVGAYEQQVEALQRQVAALVAGQEELAMRCAHQELAALAERAARRHRRRQQQLGGLSEHRAGGVTSRAGATGAALPLRRRHSLGGGLSSFPEAATTAGRGGARRGRAGSTSEESEDVDSGSDDDRWLLAPPDAEAVLRRAGGGLAGGVAGGGAAAKQWQQRREEMGALRSALRQSQKREAELRAALAEAQQQRRAALLAARVAAGEATKRRWLEVQAADLCRQLTAAREAAGAASVARDGAHREALRLRTEYDTLQQQLYDMQRLAASYAELAERSNTWMRVATGLPPPPRPPPSLPAIAEAPAHAASGATASTSLLMGAFSAFGPEDGRPGEAGVLRAVQQERSFVVARAGMVAGAGRGGEALASGKVLAASGQEMQKEMQAAHLLGVSVTGARPARATWSIQRNATLVTEPICSLSPARFELLTPYSKCSDDDQQQKHHDTYDLLSKVFKDNCNEVEAAVYAGRKRRDPSALLVAGDLTHDACQVAGLWVGEQLRCAAVLRTNVPGLRGEHRSSQPHVQIQFLATAAEHSRRGLGRLLTRCILARAAAAGHQYATVIVADRDVEGFWTKMGFLRKTAASDYHGLQVVDQSRAYALASGAPVWITRLVNQDPGPAASAPGAAVTQGVADAAAALAGAEIMLAADLQALLWAEMTAKQRAAWLVTQAAARVVSRYLEEGGAQAPQRAAGAEAAATAGASHAAAAAPSSAAAAAAAAVAPAVASPAPAQAAIAEPAAAVALAGRERGGAGRGAALKSRSGLGMAARRAARPRWAQAAAAAPVEAAEPGPRALPTAAATAAVAASFLETAHADATTPVKAAAPKCTEEAPAEVAALAAPVTPGAASAPGAEAAPSSAAEPGAMVAAPAAAASPADAEAVPASAAGHPRWRLAASMAAKLLTAFAPAAVAAPAAAGTPAAPTAPVVAAPASTAGAAAASGDPNGRPQAAAAPARTSAMAAEVAALGAATTPAAPAAHAAAASAAAAPDAAGPAVRGTGAAGPATPAPGPAGPALAAPGTAVPAATWPTAAAGSERHGGGAQSPATAPASMGDALRAEVLGGLTGARAAAGPSPARAAGQDDRAAASAASPKAAAAAPAAGPSTSADKPEPSSATASSGPSKAAASQGRDAAAAERGRSTAAADLRPDAAAASPGPSSVAASSNPKLTAASPRSPVTATSLGPEIAPAVPAPEAAPASPVPDMAAASEGPGAAATDRGPSSAAAPSAGTGDAVASPGPGTAAALSREGQIADQGALRRTALSALPAPQSVGPATPADAERNGGGNPSDEAPVTAAGDVPMAEALPDPGGAATVQAEAGAEADAEAPPEAATEVEASTAAAGAPVHGGSGAAPSQCPSSACLEASPESSSLDQGGEEVGQHARLAAYGQSLCQSIAFAGGSNGATATAAAATGEAGAEQGQRGAAQPTLGCTSEAAAGSAARATAAAAASPAPVVAPSSAAAPSERPEVVPLPVHEQPGMPGPASLRPGEAQVPRVTGAVGGHAGWGPAGWGYPRGGGRAGWGHAVWGYGGAGQAGWAYAGRGFAGRGYAGRGHAGLAGYVGGRGHTGDGGSLGDREEGPQEEMQDAADGAAAGASRGVKRRWAEAGGAGPGPTWTAQQSPAAGRRHTHADQADADGPSCPVEATDAPQAVGSDVQGTSSTDGGAAAEVRAALEAERKARCGAEAELLKERERVRQLTADLTAERQARYDADAAAKQLTAELTAERQARNIADVAAKQPTADLAAERQARYDADAAAKQLTADLAAERQARHRAATAAEQLTADLAAERQARHRAATAAEQLTADLAAERQARYRASTAAEQLTADLAAERQARYNADAAAKQLTADLTAEQQARHRAATAAEQLTADLAAERKTLCANATAADQQVRQLRGKLAAAREAYDRDVTATEQEAQQLALDLEASRKLSKRDARAADKRVRQLTAALAAVRDAYDRDVTAANQHAQQLKAQMEADRAAFHHRAMAFEHEIYYLRAELAEQQKRCRHAEAALAAADQRMAETDARSRPGPAAAAKAGAAEAERHAAVVAGTSAADDSRRVPSAGEGVAEAEQHAPAAAGNVLLRWIRGTVFPRS</sequence>
<comment type="caution">
    <text evidence="3">The sequence shown here is derived from an EMBL/GenBank/DDBJ whole genome shotgun (WGS) entry which is preliminary data.</text>
</comment>
<feature type="region of interest" description="Disordered" evidence="2">
    <location>
        <begin position="753"/>
        <end position="803"/>
    </location>
</feature>
<dbReference type="Gene3D" id="3.40.630.30">
    <property type="match status" value="1"/>
</dbReference>
<name>A0A836BZU2_9CHLO</name>
<reference evidence="3" key="1">
    <citation type="journal article" date="2020" name="bioRxiv">
        <title>Comparative genomics of Chlamydomonas.</title>
        <authorList>
            <person name="Craig R.J."/>
            <person name="Hasan A.R."/>
            <person name="Ness R.W."/>
            <person name="Keightley P.D."/>
        </authorList>
    </citation>
    <scope>NUCLEOTIDE SEQUENCE</scope>
    <source>
        <strain evidence="3">CCAP 11/70</strain>
    </source>
</reference>
<feature type="region of interest" description="Disordered" evidence="2">
    <location>
        <begin position="1670"/>
        <end position="1755"/>
    </location>
</feature>
<dbReference type="EMBL" id="JAEHOE010000026">
    <property type="protein sequence ID" value="KAG2495131.1"/>
    <property type="molecule type" value="Genomic_DNA"/>
</dbReference>
<feature type="region of interest" description="Disordered" evidence="2">
    <location>
        <begin position="3669"/>
        <end position="3693"/>
    </location>
</feature>
<feature type="compositionally biased region" description="Gly residues" evidence="2">
    <location>
        <begin position="1152"/>
        <end position="1172"/>
    </location>
</feature>
<feature type="compositionally biased region" description="Low complexity" evidence="2">
    <location>
        <begin position="788"/>
        <end position="803"/>
    </location>
</feature>
<evidence type="ECO:0000256" key="2">
    <source>
        <dbReference type="SAM" id="MobiDB-lite"/>
    </source>
</evidence>
<keyword evidence="1" id="KW-0175">Coiled coil</keyword>
<feature type="compositionally biased region" description="Gly residues" evidence="2">
    <location>
        <begin position="1200"/>
        <end position="1209"/>
    </location>
</feature>
<feature type="coiled-coil region" evidence="1">
    <location>
        <begin position="1801"/>
        <end position="1828"/>
    </location>
</feature>
<keyword evidence="4" id="KW-1185">Reference proteome</keyword>
<feature type="compositionally biased region" description="Basic and acidic residues" evidence="2">
    <location>
        <begin position="720"/>
        <end position="730"/>
    </location>
</feature>
<feature type="compositionally biased region" description="Low complexity" evidence="2">
    <location>
        <begin position="1245"/>
        <end position="1262"/>
    </location>
</feature>
<feature type="compositionally biased region" description="Low complexity" evidence="2">
    <location>
        <begin position="1409"/>
        <end position="1422"/>
    </location>
</feature>
<feature type="compositionally biased region" description="Acidic residues" evidence="2">
    <location>
        <begin position="1741"/>
        <end position="1750"/>
    </location>
</feature>
<feature type="region of interest" description="Disordered" evidence="2">
    <location>
        <begin position="832"/>
        <end position="888"/>
    </location>
</feature>
<feature type="compositionally biased region" description="Gly residues" evidence="2">
    <location>
        <begin position="1092"/>
        <end position="1105"/>
    </location>
</feature>
<dbReference type="InterPro" id="IPR016181">
    <property type="entry name" value="Acyl_CoA_acyltransferase"/>
</dbReference>
<feature type="region of interest" description="Disordered" evidence="2">
    <location>
        <begin position="2691"/>
        <end position="3002"/>
    </location>
</feature>
<dbReference type="SUPFAM" id="SSF55729">
    <property type="entry name" value="Acyl-CoA N-acyltransferases (Nat)"/>
    <property type="match status" value="1"/>
</dbReference>
<feature type="compositionally biased region" description="Pro residues" evidence="2">
    <location>
        <begin position="761"/>
        <end position="770"/>
    </location>
</feature>
<evidence type="ECO:0000313" key="4">
    <source>
        <dbReference type="Proteomes" id="UP000612055"/>
    </source>
</evidence>
<proteinExistence type="predicted"/>
<feature type="coiled-coil region" evidence="1">
    <location>
        <begin position="592"/>
        <end position="621"/>
    </location>
</feature>
<feature type="compositionally biased region" description="Low complexity" evidence="2">
    <location>
        <begin position="668"/>
        <end position="684"/>
    </location>
</feature>
<feature type="compositionally biased region" description="Low complexity" evidence="2">
    <location>
        <begin position="866"/>
        <end position="888"/>
    </location>
</feature>
<feature type="region of interest" description="Disordered" evidence="2">
    <location>
        <begin position="640"/>
        <end position="730"/>
    </location>
</feature>
<dbReference type="Proteomes" id="UP000612055">
    <property type="component" value="Unassembled WGS sequence"/>
</dbReference>
<feature type="compositionally biased region" description="Gly residues" evidence="2">
    <location>
        <begin position="1323"/>
        <end position="1348"/>
    </location>
</feature>
<feature type="region of interest" description="Disordered" evidence="2">
    <location>
        <begin position="2615"/>
        <end position="2644"/>
    </location>
</feature>
<feature type="compositionally biased region" description="Low complexity" evidence="2">
    <location>
        <begin position="2808"/>
        <end position="2852"/>
    </location>
</feature>
<feature type="region of interest" description="Disordered" evidence="2">
    <location>
        <begin position="3188"/>
        <end position="3290"/>
    </location>
</feature>
<feature type="compositionally biased region" description="Low complexity" evidence="2">
    <location>
        <begin position="2951"/>
        <end position="2968"/>
    </location>
</feature>
<feature type="region of interest" description="Disordered" evidence="2">
    <location>
        <begin position="2655"/>
        <end position="2674"/>
    </location>
</feature>
<gene>
    <name evidence="3" type="ORF">HYH03_006741</name>
</gene>
<dbReference type="PANTHER" id="PTHR34491">
    <property type="entry name" value="A-TYPE INCLUSION PROTEIN, PUTATIVE-RELATED"/>
    <property type="match status" value="1"/>
</dbReference>
<protein>
    <submittedName>
        <fullName evidence="3">Uncharacterized protein</fullName>
    </submittedName>
</protein>
<feature type="compositionally biased region" description="Low complexity" evidence="2">
    <location>
        <begin position="2615"/>
        <end position="2629"/>
    </location>
</feature>